<evidence type="ECO:0000313" key="2">
    <source>
        <dbReference type="EMBL" id="AFM05370.1"/>
    </source>
</evidence>
<sequence>MTASFDGDNDFQDAFTVGSTVNNTTGITFTGDGRNQFQGDVTLGASSSFFSLQNTSASPNTFTNISITNIPTPPTAIPAAIWEFSSNSTNTVSGNFVVSADCIAPVIIRGNGGIANVAFATDQTWSNVTVSNINETGAGTVTVLSTTDGGGNSNIVFHTTNRTLYWVGNTGDWGNTNNWSATSGGAGGECLPTLNDDVFFDANSFNAAGQTVTVDIDSECKDIIWTGATGNPTITGVNTLNMQIGGDVTLIAAMNWDFNGDVNFRYTDLLETENTIISEGQAFNADVNFYDNSLGTGTWQLADDFETTQTFNLVDGTFTTSPANHQLTAQIIDVFTMADAIGNPTRELNLNGSVANATLNNGTAVDFRGNTTNFTLSSTATSEIHITGIGDINLEMGEAAKTIPNLFIDNAGAGNIVNVNTSGVEDELSRITFRDITAIQDNLTFNINGQAPKTYENILFPNSALVDFRGVDNAAPLLNLYTGTVNFGTNTRIDWYGDNQFQRAVTIASTTNDGNAVRLHEDNEFLVTAPLTFSVAGIARFTAGGGNRTNIFRAPVNLLGGRNVLVFLGNQTTIARFTNTLFVESTAGQQALIDFRSRPEFHAQVEFGEAAGGNNTTQVRFRRGLDFSPAPAGTKFITGDDTRMEFLNADVSVIRDMEVGINNVLTFNNDLTIDNLNLTSFDVVNFPNSDGTAPNNGTTTVTGFIDARQDCAGWINMRSNLTGVQADIDFQNAHAGLDGFLYTFIQDINNIGGNTVEADPAVVSDIGNNTNITFINNQPSRTFYWVESPAGSNSGDWNGLGADNHWAFSSGGVASGCIPTANDHVIFDDNSFDAGFPIETVEIDNFYSYCKDMTWSASDANRGRLIGDNAHTVQVFGNLTFADFNSDRDWNDFPGTFEFKGTDIGEAKTLLNNGSRFYGYVVFNAPYDDWTLLDSMRVEGGGRANITITYGDLFSNDQNIRLEHNWTISNNTATLPQARFIAGVGTVTFDGNTDADITIADVESGVDCTECTSVVNTCSTSPFYNLTNEKSWNRRTELNTTISILNNFHIVGGYFEDDGNQIRGNAIGNVYMSPNTLLRLGDDDDATVFPTCYLPANINLSNGATDGLVDDNSFPVNASTQASIVEYRCPDDQMVAGEFSYGTLRLVSSNTSEGNNIKRFTGEATIEGAFFIGDEQTVYDMGYQIIGNSHTQPNNILSTGDNVTLVLGTNQTATERTYTATHTEPNITIPPVVTADIATTFPKFTTGNGTFGNGIFSDTKVNLNVNSTVIFNANADQEVAGGITYGNIILRATGADIANPGLKTVTQHNTASAGEMTIKGDALVESFNHFIDDGFQITGNATGTFTGEADSKMIIGNQTSGTNFPNLFIRANISLDANDHETIYNSDVAQFMSNEPIYGNLTLTAPNSIDAELVEKRFQPDPAGTNAGLTADIHGDLLINPRNHLIDEGNQITGLAPKSVTMNSDAPLGESRLTLGTNTTDIATQFPLTFGTVVLNDLTTIIYNAGGAGLNQLVRGTGLNGIETGTDSYYNLIIQSNNEFTGIKTLQAPTRIRNNFTIRRGNRFEDNRNQVTGSTSTAAGILTMENGATLYVGVNNGSIPTVFPTNYERSRITLDDNSTVRYQSRRGGTGQLVSSEPIYGHLYLTAGFGAAGGNFTKQIDENPVIATNPTLTVDGNLTVHYRVSWEDLGVQIIGNATNNLFVEDGSELVLGTGTTATLFPSGFTRGNTDLSVTATTKSRVIYNSSIAGNDIAGGAGLLPTEIDNPIYGDVILRSPTGAAVTKNLLGNVVIKGDLLIEDDNTLETTTSDFNINLAENWTCESDATFNSQQGRVILDGTTEQRLTTNAQKFFELEASTTGGSFRMIDDITIKTGGKTIFNTGLFIPNDVGDLSTIKMIFEENATVDGSGVYTLGSWINTTAPALSANGPSNVSHVVGKVEKQGTDAFMFPIGNGTNYAPAGLSARGSSSTSFEARYIGPRLPTTDGYDVDLKESTIYGVSHLEYWLIDQLTASTESAFVYLSWDNPRSVAYRPEHLKTLRWNGALWTDKFLGGYSNASAKGIIASQAAVSTFSPWTLGTHTQYNPLPLDLLSFDANIEGESVKVDWETTNEKDNSHFMIERSQDGNSFGSLGRVNAKGTDLEGTFNYQFWDAEPFTGLSYYRLKQVDLNGDFEYSPVRSILFEKTISGIKGEISLYPNPNGGARFYLNLEGKLTTDAQVEVIDMMGRTIHKQAVQKGAADIIVTPMRVLPAGTYILRFVTPQESITKKFVVE</sequence>
<dbReference type="NCBIfam" id="TIGR04183">
    <property type="entry name" value="Por_Secre_tail"/>
    <property type="match status" value="1"/>
</dbReference>
<organism evidence="2 3">
    <name type="scientific">Bernardetia litoralis (strain ATCC 23117 / DSM 6794 / NBRC 15988 / NCIMB 1366 / Fx l1 / Sio-4)</name>
    <name type="common">Flexibacter litoralis</name>
    <dbReference type="NCBI Taxonomy" id="880071"/>
    <lineage>
        <taxon>Bacteria</taxon>
        <taxon>Pseudomonadati</taxon>
        <taxon>Bacteroidota</taxon>
        <taxon>Cytophagia</taxon>
        <taxon>Cytophagales</taxon>
        <taxon>Bernardetiaceae</taxon>
        <taxon>Bernardetia</taxon>
    </lineage>
</organism>
<dbReference type="Proteomes" id="UP000006054">
    <property type="component" value="Chromosome"/>
</dbReference>
<reference evidence="3" key="1">
    <citation type="submission" date="2012-06" db="EMBL/GenBank/DDBJ databases">
        <title>The complete genome of Flexibacter litoralis DSM 6794.</title>
        <authorList>
            <person name="Lucas S."/>
            <person name="Copeland A."/>
            <person name="Lapidus A."/>
            <person name="Glavina del Rio T."/>
            <person name="Dalin E."/>
            <person name="Tice H."/>
            <person name="Bruce D."/>
            <person name="Goodwin L."/>
            <person name="Pitluck S."/>
            <person name="Peters L."/>
            <person name="Ovchinnikova G."/>
            <person name="Lu M."/>
            <person name="Kyrpides N."/>
            <person name="Mavromatis K."/>
            <person name="Ivanova N."/>
            <person name="Brettin T."/>
            <person name="Detter J.C."/>
            <person name="Han C."/>
            <person name="Larimer F."/>
            <person name="Land M."/>
            <person name="Hauser L."/>
            <person name="Markowitz V."/>
            <person name="Cheng J.-F."/>
            <person name="Hugenholtz P."/>
            <person name="Woyke T."/>
            <person name="Wu D."/>
            <person name="Spring S."/>
            <person name="Lang E."/>
            <person name="Kopitz M."/>
            <person name="Brambilla E."/>
            <person name="Klenk H.-P."/>
            <person name="Eisen J.A."/>
        </authorList>
    </citation>
    <scope>NUCLEOTIDE SEQUENCE [LARGE SCALE GENOMIC DNA]</scope>
    <source>
        <strain evidence="3">ATCC 23117 / DSM 6794 / NBRC 15988 / NCIMB 1366 / Sio-4</strain>
    </source>
</reference>
<accession>I4AN35</accession>
<dbReference type="PATRIC" id="fig|880071.3.peg.3026"/>
<dbReference type="RefSeq" id="WP_014798802.1">
    <property type="nucleotide sequence ID" value="NC_018018.1"/>
</dbReference>
<proteinExistence type="predicted"/>
<gene>
    <name evidence="2" type="ordered locus">Fleli_3029</name>
</gene>
<dbReference type="Pfam" id="PF18962">
    <property type="entry name" value="Por_Secre_tail"/>
    <property type="match status" value="1"/>
</dbReference>
<feature type="domain" description="Secretion system C-terminal sorting" evidence="1">
    <location>
        <begin position="2193"/>
        <end position="2269"/>
    </location>
</feature>
<evidence type="ECO:0000313" key="3">
    <source>
        <dbReference type="Proteomes" id="UP000006054"/>
    </source>
</evidence>
<protein>
    <recommendedName>
        <fullName evidence="1">Secretion system C-terminal sorting domain-containing protein</fullName>
    </recommendedName>
</protein>
<dbReference type="EMBL" id="CP003345">
    <property type="protein sequence ID" value="AFM05370.1"/>
    <property type="molecule type" value="Genomic_DNA"/>
</dbReference>
<dbReference type="eggNOG" id="COG4935">
    <property type="taxonomic scope" value="Bacteria"/>
</dbReference>
<name>I4AN35_BERLS</name>
<dbReference type="KEGG" id="fli:Fleli_3029"/>
<dbReference type="OrthoDB" id="863479at2"/>
<dbReference type="HOGENOM" id="CLU_230455_0_0_10"/>
<dbReference type="STRING" id="880071.Fleli_3029"/>
<evidence type="ECO:0000259" key="1">
    <source>
        <dbReference type="Pfam" id="PF18962"/>
    </source>
</evidence>
<dbReference type="InterPro" id="IPR026444">
    <property type="entry name" value="Secre_tail"/>
</dbReference>
<keyword evidence="3" id="KW-1185">Reference proteome</keyword>